<feature type="chain" id="PRO_5010496662" description="DUF4859 domain-containing protein" evidence="2">
    <location>
        <begin position="25"/>
        <end position="1115"/>
    </location>
</feature>
<dbReference type="RefSeq" id="WP_005844747.1">
    <property type="nucleotide sequence ID" value="NC_019960.1"/>
</dbReference>
<dbReference type="Proteomes" id="UP000010862">
    <property type="component" value="Chromosome 1"/>
</dbReference>
<accession>F9D217</accession>
<dbReference type="eggNOG" id="ENOG5033XKW">
    <property type="taxonomic scope" value="Bacteria"/>
</dbReference>
<organism evidence="5 6">
    <name type="scientific">Prevotella dentalis (strain ATCC 49559 / DSM 3688 / JCM 13448 / NCTC 12043 / ES 2772)</name>
    <name type="common">Mitsuokella dentalis</name>
    <dbReference type="NCBI Taxonomy" id="908937"/>
    <lineage>
        <taxon>Bacteria</taxon>
        <taxon>Pseudomonadati</taxon>
        <taxon>Bacteroidota</taxon>
        <taxon>Bacteroidia</taxon>
        <taxon>Bacteroidales</taxon>
        <taxon>Prevotellaceae</taxon>
        <taxon>Prevotella</taxon>
    </lineage>
</organism>
<evidence type="ECO:0000313" key="6">
    <source>
        <dbReference type="Proteomes" id="UP000007820"/>
    </source>
</evidence>
<feature type="coiled-coil region" evidence="1">
    <location>
        <begin position="483"/>
        <end position="517"/>
    </location>
</feature>
<evidence type="ECO:0000259" key="3">
    <source>
        <dbReference type="Pfam" id="PF16151"/>
    </source>
</evidence>
<gene>
    <name evidence="4" type="ordered locus">Prede_1025</name>
    <name evidence="5" type="ORF">HMPREF9136_0895</name>
</gene>
<dbReference type="OrthoDB" id="1083216at2"/>
<dbReference type="InterPro" id="IPR032339">
    <property type="entry name" value="DUF4859"/>
</dbReference>
<protein>
    <recommendedName>
        <fullName evidence="3">DUF4859 domain-containing protein</fullName>
    </recommendedName>
</protein>
<evidence type="ECO:0000313" key="4">
    <source>
        <dbReference type="EMBL" id="AGB28362.1"/>
    </source>
</evidence>
<keyword evidence="2" id="KW-0732">Signal</keyword>
<feature type="domain" description="DUF4859" evidence="3">
    <location>
        <begin position="248"/>
        <end position="375"/>
    </location>
</feature>
<dbReference type="EMBL" id="CP003368">
    <property type="protein sequence ID" value="AGB28362.1"/>
    <property type="molecule type" value="Genomic_DNA"/>
</dbReference>
<dbReference type="EMBL" id="AFPW01000012">
    <property type="protein sequence ID" value="EGQ15835.1"/>
    <property type="molecule type" value="Genomic_DNA"/>
</dbReference>
<dbReference type="Pfam" id="PF16151">
    <property type="entry name" value="DUF4859"/>
    <property type="match status" value="2"/>
</dbReference>
<keyword evidence="7" id="KW-1185">Reference proteome</keyword>
<evidence type="ECO:0000313" key="7">
    <source>
        <dbReference type="Proteomes" id="UP000010862"/>
    </source>
</evidence>
<dbReference type="PATRIC" id="fig|908937.9.peg.1073"/>
<reference evidence="4" key="3">
    <citation type="submission" date="2012-02" db="EMBL/GenBank/DDBJ databases">
        <title>Complete sequence of chromosome 1 of Prevotella dentalis DSM 3688.</title>
        <authorList>
            <consortium name="US DOE Joint Genome Institute (JGI-PGF)"/>
            <person name="Lucas S."/>
            <person name="Copeland A."/>
            <person name="Lapidus A."/>
            <person name="Glavina del Rio T."/>
            <person name="Dalin E."/>
            <person name="Tice H."/>
            <person name="Bruce D."/>
            <person name="Goodwin L."/>
            <person name="Pitluck S."/>
            <person name="Peters L."/>
            <person name="Mikhailova N."/>
            <person name="Chertkov O."/>
            <person name="Kyrpides N."/>
            <person name="Mavromatis K."/>
            <person name="Ivanova N."/>
            <person name="Brettin T."/>
            <person name="Detter J.C."/>
            <person name="Han C."/>
            <person name="Larimer F."/>
            <person name="Land M."/>
            <person name="Hauser L."/>
            <person name="Markowitz V."/>
            <person name="Cheng J.-F."/>
            <person name="Hugenholtz P."/>
            <person name="Woyke T."/>
            <person name="Wu D."/>
            <person name="Gronow S."/>
            <person name="Wellnitz S."/>
            <person name="Brambilla E."/>
            <person name="Klenk H.-P."/>
            <person name="Eisen J.A."/>
        </authorList>
    </citation>
    <scope>NUCLEOTIDE SEQUENCE [LARGE SCALE GENOMIC DNA]</scope>
    <source>
        <strain evidence="4">DSM 3688</strain>
    </source>
</reference>
<reference evidence="7" key="2">
    <citation type="submission" date="2012-02" db="EMBL/GenBank/DDBJ databases">
        <title>Complete sequence of chromosome 1 of Prevotella dentalis DSM 3688.</title>
        <authorList>
            <person name="Lucas S."/>
            <person name="Copeland A."/>
            <person name="Lapidus A."/>
            <person name="Glavina del Rio T."/>
            <person name="Dalin E."/>
            <person name="Tice H."/>
            <person name="Bruce D."/>
            <person name="Goodwin L."/>
            <person name="Pitluck S."/>
            <person name="Peters L."/>
            <person name="Mikhailova N."/>
            <person name="Chertkov O."/>
            <person name="Kyrpides N."/>
            <person name="Mavromatis K."/>
            <person name="Ivanova N."/>
            <person name="Brettin T."/>
            <person name="Detter J.C."/>
            <person name="Han C."/>
            <person name="Larimer F."/>
            <person name="Land M."/>
            <person name="Hauser L."/>
            <person name="Markowitz V."/>
            <person name="Cheng J.-F."/>
            <person name="Hugenholtz P."/>
            <person name="Woyke T."/>
            <person name="Wu D."/>
            <person name="Gronow S."/>
            <person name="Wellnitz S."/>
            <person name="Brambilla E."/>
            <person name="Klenk H.-P."/>
            <person name="Eisen J.A."/>
        </authorList>
    </citation>
    <scope>NUCLEOTIDE SEQUENCE [LARGE SCALE GENOMIC DNA]</scope>
    <source>
        <strain evidence="7">ATCC 49559 / DSM 3688 / JCM 13448 / NCTC 12043 / ES 2772</strain>
    </source>
</reference>
<proteinExistence type="predicted"/>
<dbReference type="HOGENOM" id="CLU_281168_0_0_10"/>
<dbReference type="KEGG" id="pdt:Prede_1025"/>
<dbReference type="Proteomes" id="UP000007820">
    <property type="component" value="Unassembled WGS sequence"/>
</dbReference>
<evidence type="ECO:0000256" key="2">
    <source>
        <dbReference type="SAM" id="SignalP"/>
    </source>
</evidence>
<reference evidence="5 6" key="1">
    <citation type="submission" date="2011-04" db="EMBL/GenBank/DDBJ databases">
        <authorList>
            <person name="Muzny D."/>
            <person name="Qin X."/>
            <person name="Deng J."/>
            <person name="Jiang H."/>
            <person name="Liu Y."/>
            <person name="Qu J."/>
            <person name="Song X.-Z."/>
            <person name="Zhang L."/>
            <person name="Thornton R."/>
            <person name="Coyle M."/>
            <person name="Francisco L."/>
            <person name="Jackson L."/>
            <person name="Javaid M."/>
            <person name="Korchina V."/>
            <person name="Kovar C."/>
            <person name="Mata R."/>
            <person name="Mathew T."/>
            <person name="Ngo R."/>
            <person name="Nguyen L."/>
            <person name="Nguyen N."/>
            <person name="Okwuonu G."/>
            <person name="Ongeri F."/>
            <person name="Pham C."/>
            <person name="Simmons D."/>
            <person name="Wilczek-Boney K."/>
            <person name="Hale W."/>
            <person name="Jakkamsetti A."/>
            <person name="Pham P."/>
            <person name="Ruth R."/>
            <person name="San Lucas F."/>
            <person name="Warren J."/>
            <person name="Zhang J."/>
            <person name="Zhao Z."/>
            <person name="Zhou C."/>
            <person name="Zhu D."/>
            <person name="Lee S."/>
            <person name="Bess C."/>
            <person name="Blankenburg K."/>
            <person name="Forbes L."/>
            <person name="Fu Q."/>
            <person name="Gubbala S."/>
            <person name="Hirani K."/>
            <person name="Jayaseelan J.C."/>
            <person name="Lara F."/>
            <person name="Munidasa M."/>
            <person name="Palculict T."/>
            <person name="Patil S."/>
            <person name="Pu L.-L."/>
            <person name="Saada N."/>
            <person name="Tang L."/>
            <person name="Weissenberger G."/>
            <person name="Zhu Y."/>
            <person name="Hemphill L."/>
            <person name="Shang Y."/>
            <person name="Youmans B."/>
            <person name="Ayvaz T."/>
            <person name="Ross M."/>
            <person name="Santibanez J."/>
            <person name="Aqrawi P."/>
            <person name="Gross S."/>
            <person name="Joshi V."/>
            <person name="Fowler G."/>
            <person name="Nazareth L."/>
            <person name="Reid J."/>
            <person name="Worley K."/>
            <person name="Petrosino J."/>
            <person name="Highlander S."/>
            <person name="Gibbs R."/>
        </authorList>
    </citation>
    <scope>NUCLEOTIDE SEQUENCE [LARGE SCALE GENOMIC DNA]</scope>
    <source>
        <strain evidence="5 6">DSM 3688</strain>
    </source>
</reference>
<evidence type="ECO:0000313" key="5">
    <source>
        <dbReference type="EMBL" id="EGQ15835.1"/>
    </source>
</evidence>
<evidence type="ECO:0000256" key="1">
    <source>
        <dbReference type="SAM" id="Coils"/>
    </source>
</evidence>
<name>F9D217_PREDD</name>
<feature type="signal peptide" evidence="2">
    <location>
        <begin position="1"/>
        <end position="24"/>
    </location>
</feature>
<sequence>MKLRFLHTGFVCLVALLYSMFARAASTLTLTWEDTPLHGSYSCTYYTLDTAPIAAALGLSAEDFVGYSQSGDIKVGTYTSSGTVSTATDAGADGFSGYWLNANGVQSGWSSGYIYFVYDPAGRIGIGQMPISVSDRTHCEPGNSVTFHAIYQYNGQEADVELTYKTTYKVSYDNYKKEAQAALTSSIYASVSGSPRTNLQNTVAAAVTETEDGWLAAANAIKTALETFTGSVTGAGEYTLQDGPAHQNFDCTYLTIDNDAIAKVLGITAEELKANYNNNASGSTITMGTYDTSGNLFVATNDAGANNGSYIGYWLNKQGQRCGWGSKACIYFVYDPAGRIGIGQMPTTQSTGDKVAAGDKVPFTVVFKYGDKKATVQVSYELTFGKWLQTLVESTPDYSDPTSYTYVTTSMLNDYKAMRATAASKYDAVNSENEVLDIYNPLKASADSLAANIELWLVYKKAVDRAQKEVIDDADYVIWSDAADDLEEYLSEAQSNLNKAELANDGLRSEFAKLTNLFKEALKAGVKPGANITDKYLVNADFETTSGSGRGWIVDGSNVNWGGNSSNHCIEASNSSSFDVYQQLNDMPVGLYTVKVNGYYRYGNGSSSLTYFEDGTAASHKNDVKVYVNGNTATFMNVYDEKVPVGTDYTEGNAIKDAAQTYWYPNNMSDAATAFKKGRYEAVTFGVVSSPDDVLRIGVKGSTNQGGSWSAWDNFNVIYEGTVASAVQPVLQAKIADMKELMASETVFGTEAMEKAKADLATAAEAVAGSDGEAKFKALCSLIDDQTMLSNSASTIDSLKTLNENLEHNITQFKNTAAADAVTNATTIYNEVNAHLTAKDLNTVEARAYMLKIAEAITKLRMPADPSETDYTSVIINPGYDNDGEGTNSFNGWTERGYKHSFGNSDYQKNALLVEYHKAFDVSQTIYGLPAGKYKVTVSCFSRYGSLSNDYKVYSSNPDTLNNAYLYAVNGKNDSTKVSVAFISSGAYENAGISGQTSIDGKNVPNDMVSAGQWFNNGYYCNEVLVDVTDGKLTIGICKFENTGDDWAILDNWTLTYVGNSTGIHGVVNAADENVVSTEIYDLSGMRRNSLARGVNIMKMKSADGRTIVKKKIVK</sequence>
<keyword evidence="1" id="KW-0175">Coiled coil</keyword>
<dbReference type="AlphaFoldDB" id="F9D217"/>
<dbReference type="STRING" id="908937.Prede_1025"/>
<feature type="domain" description="DUF4859" evidence="3">
    <location>
        <begin position="40"/>
        <end position="158"/>
    </location>
</feature>